<keyword evidence="3" id="KW-1185">Reference proteome</keyword>
<accession>A0ABX5YTH2</accession>
<evidence type="ECO:0000313" key="3">
    <source>
        <dbReference type="Proteomes" id="UP000322887"/>
    </source>
</evidence>
<dbReference type="SUPFAM" id="SSF50156">
    <property type="entry name" value="PDZ domain-like"/>
    <property type="match status" value="1"/>
</dbReference>
<dbReference type="InterPro" id="IPR036034">
    <property type="entry name" value="PDZ_sf"/>
</dbReference>
<name>A0ABX5YTH2_9PLAN</name>
<feature type="signal peptide" evidence="1">
    <location>
        <begin position="1"/>
        <end position="20"/>
    </location>
</feature>
<evidence type="ECO:0000313" key="2">
    <source>
        <dbReference type="EMBL" id="QEG18902.1"/>
    </source>
</evidence>
<sequence>MRTLILLTILSCLSLPLTRAEVLPSQKYPDLGFDTVKVLDYKKALREQGEEIPRFPPRTANALIVKMNRYRTRIDSSITVVEHTRASNSELKDDDLIIVVNGKLLRSSDEGEKLLQQITYKDKLELRVIRRSGNNWERIDVPIKPFSDLEYYHTKITTDQSHDDDFSLCRFWIHRKAHSRFTDGNFQLYIKHRSDEPLHLYLQLSMFLPDAPLQKDSTKVDGFIIKTDHAKYRVAIDKEEKVDQQEEEQRRQKSIANFSRLYRRTTDQTREMLDELGEKIGNLETVPDKILISLERRGLARSQVALARMFEGWQLYDLPLKKDQRKMIEDIIASNKVMVYHESVPNKPFEVTSEQKQHMKDILAVFDVEGGEVGK</sequence>
<dbReference type="GeneID" id="98649251"/>
<protein>
    <recommendedName>
        <fullName evidence="4">PDZ domain-containing protein</fullName>
    </recommendedName>
</protein>
<evidence type="ECO:0008006" key="4">
    <source>
        <dbReference type="Google" id="ProtNLM"/>
    </source>
</evidence>
<dbReference type="Gene3D" id="2.30.42.10">
    <property type="match status" value="1"/>
</dbReference>
<evidence type="ECO:0000256" key="1">
    <source>
        <dbReference type="SAM" id="SignalP"/>
    </source>
</evidence>
<organism evidence="2 3">
    <name type="scientific">Gimesia maris</name>
    <dbReference type="NCBI Taxonomy" id="122"/>
    <lineage>
        <taxon>Bacteria</taxon>
        <taxon>Pseudomonadati</taxon>
        <taxon>Planctomycetota</taxon>
        <taxon>Planctomycetia</taxon>
        <taxon>Planctomycetales</taxon>
        <taxon>Planctomycetaceae</taxon>
        <taxon>Gimesia</taxon>
    </lineage>
</organism>
<gene>
    <name evidence="2" type="ORF">GmarT_47960</name>
</gene>
<keyword evidence="1" id="KW-0732">Signal</keyword>
<reference evidence="2 3" key="1">
    <citation type="submission" date="2019-08" db="EMBL/GenBank/DDBJ databases">
        <title>Deep-cultivation of Planctomycetes and their phenomic and genomic characterization uncovers novel biology.</title>
        <authorList>
            <person name="Wiegand S."/>
            <person name="Jogler M."/>
            <person name="Boedeker C."/>
            <person name="Pinto D."/>
            <person name="Vollmers J."/>
            <person name="Rivas-Marin E."/>
            <person name="Kohn T."/>
            <person name="Peeters S.H."/>
            <person name="Heuer A."/>
            <person name="Rast P."/>
            <person name="Oberbeckmann S."/>
            <person name="Bunk B."/>
            <person name="Jeske O."/>
            <person name="Meyerdierks A."/>
            <person name="Storesund J.E."/>
            <person name="Kallscheuer N."/>
            <person name="Luecker S."/>
            <person name="Lage O.M."/>
            <person name="Pohl T."/>
            <person name="Merkel B.J."/>
            <person name="Hornburger P."/>
            <person name="Mueller R.-W."/>
            <person name="Bruemmer F."/>
            <person name="Labrenz M."/>
            <person name="Spormann A.M."/>
            <person name="Op den Camp H."/>
            <person name="Overmann J."/>
            <person name="Amann R."/>
            <person name="Jetten M.S.M."/>
            <person name="Mascher T."/>
            <person name="Medema M.H."/>
            <person name="Devos D.P."/>
            <person name="Kaster A.-K."/>
            <person name="Ovreas L."/>
            <person name="Rohde M."/>
            <person name="Galperin M.Y."/>
            <person name="Jogler C."/>
        </authorList>
    </citation>
    <scope>NUCLEOTIDE SEQUENCE [LARGE SCALE GENOMIC DNA]</scope>
    <source>
        <strain evidence="2 3">DSM 8797</strain>
    </source>
</reference>
<dbReference type="Proteomes" id="UP000322887">
    <property type="component" value="Chromosome"/>
</dbReference>
<dbReference type="EMBL" id="CP042910">
    <property type="protein sequence ID" value="QEG18902.1"/>
    <property type="molecule type" value="Genomic_DNA"/>
</dbReference>
<dbReference type="RefSeq" id="WP_149303289.1">
    <property type="nucleotide sequence ID" value="NZ_CP042910.1"/>
</dbReference>
<feature type="chain" id="PRO_5046679914" description="PDZ domain-containing protein" evidence="1">
    <location>
        <begin position="21"/>
        <end position="375"/>
    </location>
</feature>
<proteinExistence type="predicted"/>